<dbReference type="PROSITE" id="PS51819">
    <property type="entry name" value="VOC"/>
    <property type="match status" value="1"/>
</dbReference>
<accession>A0AAV9N2I9</accession>
<dbReference type="InterPro" id="IPR029068">
    <property type="entry name" value="Glyas_Bleomycin-R_OHBP_Dase"/>
</dbReference>
<dbReference type="InterPro" id="IPR037523">
    <property type="entry name" value="VOC_core"/>
</dbReference>
<dbReference type="Pfam" id="PF00903">
    <property type="entry name" value="Glyoxalase"/>
    <property type="match status" value="1"/>
</dbReference>
<keyword evidence="3" id="KW-1185">Reference proteome</keyword>
<dbReference type="PANTHER" id="PTHR10374:SF19">
    <property type="entry name" value="LYASE (GLO1), PUTATIVE (AFU_ORTHOLOGUE AFUA_2G13550)-RELATED"/>
    <property type="match status" value="1"/>
</dbReference>
<evidence type="ECO:0000259" key="1">
    <source>
        <dbReference type="PROSITE" id="PS51819"/>
    </source>
</evidence>
<protein>
    <recommendedName>
        <fullName evidence="1">VOC domain-containing protein</fullName>
    </recommendedName>
</protein>
<dbReference type="Proteomes" id="UP001358417">
    <property type="component" value="Unassembled WGS sequence"/>
</dbReference>
<sequence length="248" mass="26545">MLLKTIATSTALLAYYATIHQASACIHGARAVETTSAAASTGEMFPQSIFGSEDPSDPGSLGYFVNHLCINVRNATESIDFYSKTFGFRHIFTLRVTEHFSISYMGHSHGGKNGTGYQSVAELNREKNNAQGYLELVSLSVPGWDLFASAKIPNTFAHIGLVVPDIEKTQKRLEDIGANIVKSFGEVPTIVGPVANATSLGDLSELDQSEIDAILAALIPSNTPLIWVADPDGNLIEIQGQDGFGVVN</sequence>
<reference evidence="2 3" key="1">
    <citation type="submission" date="2023-08" db="EMBL/GenBank/DDBJ databases">
        <title>Black Yeasts Isolated from many extreme environments.</title>
        <authorList>
            <person name="Coleine C."/>
            <person name="Stajich J.E."/>
            <person name="Selbmann L."/>
        </authorList>
    </citation>
    <scope>NUCLEOTIDE SEQUENCE [LARGE SCALE GENOMIC DNA]</scope>
    <source>
        <strain evidence="2 3">CCFEE 5792</strain>
    </source>
</reference>
<name>A0AAV9N2I9_9EURO</name>
<proteinExistence type="predicted"/>
<comment type="caution">
    <text evidence="2">The sequence shown here is derived from an EMBL/GenBank/DDBJ whole genome shotgun (WGS) entry which is preliminary data.</text>
</comment>
<dbReference type="PANTHER" id="PTHR10374">
    <property type="entry name" value="LACTOYLGLUTATHIONE LYASE GLYOXALASE I"/>
    <property type="match status" value="1"/>
</dbReference>
<dbReference type="Gene3D" id="3.10.180.10">
    <property type="entry name" value="2,3-Dihydroxybiphenyl 1,2-Dioxygenase, domain 1"/>
    <property type="match status" value="1"/>
</dbReference>
<dbReference type="RefSeq" id="XP_064703338.1">
    <property type="nucleotide sequence ID" value="XM_064850037.1"/>
</dbReference>
<organism evidence="2 3">
    <name type="scientific">Exophiala bonariae</name>
    <dbReference type="NCBI Taxonomy" id="1690606"/>
    <lineage>
        <taxon>Eukaryota</taxon>
        <taxon>Fungi</taxon>
        <taxon>Dikarya</taxon>
        <taxon>Ascomycota</taxon>
        <taxon>Pezizomycotina</taxon>
        <taxon>Eurotiomycetes</taxon>
        <taxon>Chaetothyriomycetidae</taxon>
        <taxon>Chaetothyriales</taxon>
        <taxon>Herpotrichiellaceae</taxon>
        <taxon>Exophiala</taxon>
    </lineage>
</organism>
<dbReference type="EMBL" id="JAVRRD010000024">
    <property type="protein sequence ID" value="KAK5047811.1"/>
    <property type="molecule type" value="Genomic_DNA"/>
</dbReference>
<dbReference type="InterPro" id="IPR004360">
    <property type="entry name" value="Glyas_Fos-R_dOase_dom"/>
</dbReference>
<feature type="domain" description="VOC" evidence="1">
    <location>
        <begin position="64"/>
        <end position="241"/>
    </location>
</feature>
<dbReference type="AlphaFoldDB" id="A0AAV9N2I9"/>
<dbReference type="SUPFAM" id="SSF54593">
    <property type="entry name" value="Glyoxalase/Bleomycin resistance protein/Dihydroxybiphenyl dioxygenase"/>
    <property type="match status" value="1"/>
</dbReference>
<evidence type="ECO:0000313" key="2">
    <source>
        <dbReference type="EMBL" id="KAK5047811.1"/>
    </source>
</evidence>
<dbReference type="GeneID" id="89974648"/>
<gene>
    <name evidence="2" type="ORF">LTR84_006476</name>
</gene>
<evidence type="ECO:0000313" key="3">
    <source>
        <dbReference type="Proteomes" id="UP001358417"/>
    </source>
</evidence>